<gene>
    <name evidence="1" type="ORF">RM844_16855</name>
</gene>
<sequence length="187" mass="20482">MGSVVDTHSGTALGDARSAVSWAVMSRDANDKRKECTGCQKVKPLADFPMRTTRGVKRPSRRCAACLREAARERQRRYRTENAAQVRETRREAKRRYGAVRLGVSPDRAEELRAGSCGICRRSPEEGCQLYADPETGAVLGALCPTCLRGLAMLGGTQERVRAALAFVQSGTDLRDAIDPQAVTQDR</sequence>
<evidence type="ECO:0000313" key="1">
    <source>
        <dbReference type="EMBL" id="MDT0267951.1"/>
    </source>
</evidence>
<reference evidence="2" key="1">
    <citation type="submission" date="2023-07" db="EMBL/GenBank/DDBJ databases">
        <title>30 novel species of actinomycetes from the DSMZ collection.</title>
        <authorList>
            <person name="Nouioui I."/>
        </authorList>
    </citation>
    <scope>NUCLEOTIDE SEQUENCE [LARGE SCALE GENOMIC DNA]</scope>
    <source>
        <strain evidence="2">DSM 44915</strain>
    </source>
</reference>
<proteinExistence type="predicted"/>
<protein>
    <recommendedName>
        <fullName evidence="3">Recombination endonuclease VII</fullName>
    </recommendedName>
</protein>
<comment type="caution">
    <text evidence="1">The sequence shown here is derived from an EMBL/GenBank/DDBJ whole genome shotgun (WGS) entry which is preliminary data.</text>
</comment>
<evidence type="ECO:0000313" key="2">
    <source>
        <dbReference type="Proteomes" id="UP001183410"/>
    </source>
</evidence>
<evidence type="ECO:0008006" key="3">
    <source>
        <dbReference type="Google" id="ProtNLM"/>
    </source>
</evidence>
<dbReference type="Proteomes" id="UP001183410">
    <property type="component" value="Unassembled WGS sequence"/>
</dbReference>
<name>A0ABU2JT66_9ACTN</name>
<dbReference type="RefSeq" id="WP_311668030.1">
    <property type="nucleotide sequence ID" value="NZ_JAVREO010000009.1"/>
</dbReference>
<accession>A0ABU2JT66</accession>
<keyword evidence="2" id="KW-1185">Reference proteome</keyword>
<organism evidence="1 2">
    <name type="scientific">Streptomyces chisholmiae</name>
    <dbReference type="NCBI Taxonomy" id="3075540"/>
    <lineage>
        <taxon>Bacteria</taxon>
        <taxon>Bacillati</taxon>
        <taxon>Actinomycetota</taxon>
        <taxon>Actinomycetes</taxon>
        <taxon>Kitasatosporales</taxon>
        <taxon>Streptomycetaceae</taxon>
        <taxon>Streptomyces</taxon>
    </lineage>
</organism>
<dbReference type="EMBL" id="JAVREO010000009">
    <property type="protein sequence ID" value="MDT0267951.1"/>
    <property type="molecule type" value="Genomic_DNA"/>
</dbReference>